<dbReference type="PROSITE" id="PS00211">
    <property type="entry name" value="ABC_TRANSPORTER_1"/>
    <property type="match status" value="1"/>
</dbReference>
<sequence>MVLRLEGAVVQRRSGERVFTVGPVDLSLAAGESLAVVGPSGCGKSTLLRVLSGLSVPTQGRVWFHDTDVGRLGDGARARLRRREFAFVFQDGMLLDALTVAENITVQARIDRRRLAPEVVSDCLARVGLAGYEQTAVDELSGGEQQRVAVARALAMAAPVVFADEPTGALDPVARDDVVRALHQVPQAGGSLVLVTHDPQVAARADRVLLLRAGRVAAQAGRLDPARVAELIGAPA</sequence>
<organism evidence="4 5">
    <name type="scientific">Cellulomonas triticagri</name>
    <dbReference type="NCBI Taxonomy" id="2483352"/>
    <lineage>
        <taxon>Bacteria</taxon>
        <taxon>Bacillati</taxon>
        <taxon>Actinomycetota</taxon>
        <taxon>Actinomycetes</taxon>
        <taxon>Micrococcales</taxon>
        <taxon>Cellulomonadaceae</taxon>
        <taxon>Cellulomonas</taxon>
    </lineage>
</organism>
<keyword evidence="2 4" id="KW-0067">ATP-binding</keyword>
<dbReference type="InterPro" id="IPR017871">
    <property type="entry name" value="ABC_transporter-like_CS"/>
</dbReference>
<dbReference type="GO" id="GO:0022857">
    <property type="term" value="F:transmembrane transporter activity"/>
    <property type="evidence" value="ECO:0007669"/>
    <property type="project" value="TreeGrafter"/>
</dbReference>
<dbReference type="AlphaFoldDB" id="A0A3M2JC82"/>
<dbReference type="GO" id="GO:0005886">
    <property type="term" value="C:plasma membrane"/>
    <property type="evidence" value="ECO:0007669"/>
    <property type="project" value="TreeGrafter"/>
</dbReference>
<dbReference type="Proteomes" id="UP000269289">
    <property type="component" value="Unassembled WGS sequence"/>
</dbReference>
<dbReference type="OrthoDB" id="9800654at2"/>
<dbReference type="EMBL" id="RFFI01000059">
    <property type="protein sequence ID" value="RMI09123.1"/>
    <property type="molecule type" value="Genomic_DNA"/>
</dbReference>
<dbReference type="InterPro" id="IPR003439">
    <property type="entry name" value="ABC_transporter-like_ATP-bd"/>
</dbReference>
<dbReference type="PANTHER" id="PTHR24220">
    <property type="entry name" value="IMPORT ATP-BINDING PROTEIN"/>
    <property type="match status" value="1"/>
</dbReference>
<feature type="domain" description="ABC transporter" evidence="3">
    <location>
        <begin position="3"/>
        <end position="231"/>
    </location>
</feature>
<evidence type="ECO:0000313" key="4">
    <source>
        <dbReference type="EMBL" id="RMI09123.1"/>
    </source>
</evidence>
<dbReference type="GO" id="GO:0016887">
    <property type="term" value="F:ATP hydrolysis activity"/>
    <property type="evidence" value="ECO:0007669"/>
    <property type="project" value="InterPro"/>
</dbReference>
<dbReference type="PROSITE" id="PS50893">
    <property type="entry name" value="ABC_TRANSPORTER_2"/>
    <property type="match status" value="1"/>
</dbReference>
<evidence type="ECO:0000256" key="2">
    <source>
        <dbReference type="ARBA" id="ARBA00022840"/>
    </source>
</evidence>
<dbReference type="Gene3D" id="3.40.50.300">
    <property type="entry name" value="P-loop containing nucleotide triphosphate hydrolases"/>
    <property type="match status" value="1"/>
</dbReference>
<reference evidence="4 5" key="1">
    <citation type="submission" date="2018-10" db="EMBL/GenBank/DDBJ databases">
        <title>Isolation, diversity and antifungal activity of actinobacteria from wheat.</title>
        <authorList>
            <person name="Han C."/>
        </authorList>
    </citation>
    <scope>NUCLEOTIDE SEQUENCE [LARGE SCALE GENOMIC DNA]</scope>
    <source>
        <strain evidence="4 5">NEAU-YY56</strain>
    </source>
</reference>
<dbReference type="SMART" id="SM00382">
    <property type="entry name" value="AAA"/>
    <property type="match status" value="1"/>
</dbReference>
<evidence type="ECO:0000313" key="5">
    <source>
        <dbReference type="Proteomes" id="UP000269289"/>
    </source>
</evidence>
<evidence type="ECO:0000256" key="1">
    <source>
        <dbReference type="ARBA" id="ARBA00022741"/>
    </source>
</evidence>
<keyword evidence="5" id="KW-1185">Reference proteome</keyword>
<protein>
    <submittedName>
        <fullName evidence="4">ATP-binding cassette domain-containing protein</fullName>
    </submittedName>
</protein>
<dbReference type="InterPro" id="IPR027417">
    <property type="entry name" value="P-loop_NTPase"/>
</dbReference>
<keyword evidence="1" id="KW-0547">Nucleotide-binding</keyword>
<proteinExistence type="predicted"/>
<evidence type="ECO:0000259" key="3">
    <source>
        <dbReference type="PROSITE" id="PS50893"/>
    </source>
</evidence>
<dbReference type="PANTHER" id="PTHR24220:SF685">
    <property type="entry name" value="ABC TRANSPORTER RELATED"/>
    <property type="match status" value="1"/>
</dbReference>
<dbReference type="InterPro" id="IPR015854">
    <property type="entry name" value="ABC_transpr_LolD-like"/>
</dbReference>
<dbReference type="InterPro" id="IPR003593">
    <property type="entry name" value="AAA+_ATPase"/>
</dbReference>
<gene>
    <name evidence="4" type="ORF">EBM89_11570</name>
</gene>
<dbReference type="SUPFAM" id="SSF52540">
    <property type="entry name" value="P-loop containing nucleoside triphosphate hydrolases"/>
    <property type="match status" value="1"/>
</dbReference>
<name>A0A3M2JC82_9CELL</name>
<dbReference type="Pfam" id="PF00005">
    <property type="entry name" value="ABC_tran"/>
    <property type="match status" value="1"/>
</dbReference>
<dbReference type="GO" id="GO:0005524">
    <property type="term" value="F:ATP binding"/>
    <property type="evidence" value="ECO:0007669"/>
    <property type="project" value="UniProtKB-KW"/>
</dbReference>
<comment type="caution">
    <text evidence="4">The sequence shown here is derived from an EMBL/GenBank/DDBJ whole genome shotgun (WGS) entry which is preliminary data.</text>
</comment>
<dbReference type="RefSeq" id="WP_122149579.1">
    <property type="nucleotide sequence ID" value="NZ_RFFI01000059.1"/>
</dbReference>
<accession>A0A3M2JC82</accession>